<dbReference type="KEGG" id="bcel:BcellWH2_03820"/>
<feature type="domain" description="HAMP" evidence="3">
    <location>
        <begin position="333"/>
        <end position="386"/>
    </location>
</feature>
<keyword evidence="2" id="KW-0812">Transmembrane</keyword>
<evidence type="ECO:0000259" key="4">
    <source>
        <dbReference type="PROSITE" id="PS51746"/>
    </source>
</evidence>
<dbReference type="CDD" id="cd12913">
    <property type="entry name" value="PDC1_MCP_like"/>
    <property type="match status" value="1"/>
</dbReference>
<dbReference type="Pfam" id="PF07228">
    <property type="entry name" value="SpoIIE"/>
    <property type="match status" value="1"/>
</dbReference>
<sequence length="646" mass="72508">MKAFFSPSFATKLSIYVLSFTLIVFVCIMMLFYNYSRKQITEDAIDHAHGLLRNTATQISGELQIVESTLEQSVWIVEKNLSTPDSLKDVLTAIVKNNSLIVGSGIAFIPGYYKEKGKYFMPYAFSINEGAEEIVNYLKLGGADYDYPCMDWYLIPKLLKKSYWSEPYYDTGGGNTIMSTYALPLRNPQGEVYAIFTANISLSRFTDMVNKLKPYQSSYTFLLSRNGSFLTHPDREKIMNETIFSVALGKNDVQEEEIGRNILNGVTGTAQFNNAEQDSYALYTAIPNCGWSVCTICPSQVILHNLDATSHRIIYIFLAGMLVLLPLIYQIIHRLVRPLRKFSESARSIATGRFDVALPEVHSKDEIKDLHDSLVYMQQSLSGYVSELRTTTASKERIESELSIAREIQMGMIPKIFPPYPEREDVDLHAILHPAKEVGGDLYDFFIDNDRLYFVIGDVSGKGIPASLFMAIARSLFRTLAQQATSPAEIMSKMNRSISENNEANMFVTLIIGILDLKTGSLRFCNAGHNPPIIIGADGNTTLLKAKIQLFVGVLEDMEYTDEEITLEKNTRLFLYTDGITEAENASKELYGEDRLLSTLAPLGTFDVRIIVDTVVRSVASHVQQAEASDDMTILLIHYEPKTIKP</sequence>
<keyword evidence="2" id="KW-0472">Membrane</keyword>
<dbReference type="SMART" id="SM00331">
    <property type="entry name" value="PP2C_SIG"/>
    <property type="match status" value="1"/>
</dbReference>
<evidence type="ECO:0000256" key="2">
    <source>
        <dbReference type="SAM" id="Phobius"/>
    </source>
</evidence>
<dbReference type="CDD" id="cd06225">
    <property type="entry name" value="HAMP"/>
    <property type="match status" value="1"/>
</dbReference>
<dbReference type="SUPFAM" id="SSF81606">
    <property type="entry name" value="PP2C-like"/>
    <property type="match status" value="1"/>
</dbReference>
<dbReference type="EC" id="3.1.3.3" evidence="5"/>
<evidence type="ECO:0000313" key="5">
    <source>
        <dbReference type="EMBL" id="ALJ61042.1"/>
    </source>
</evidence>
<dbReference type="GO" id="GO:0016791">
    <property type="term" value="F:phosphatase activity"/>
    <property type="evidence" value="ECO:0007669"/>
    <property type="project" value="TreeGrafter"/>
</dbReference>
<evidence type="ECO:0000259" key="3">
    <source>
        <dbReference type="PROSITE" id="PS50885"/>
    </source>
</evidence>
<dbReference type="SUPFAM" id="SSF158472">
    <property type="entry name" value="HAMP domain-like"/>
    <property type="match status" value="1"/>
</dbReference>
<dbReference type="Gene3D" id="6.10.340.10">
    <property type="match status" value="1"/>
</dbReference>
<dbReference type="Proteomes" id="UP000061809">
    <property type="component" value="Chromosome"/>
</dbReference>
<dbReference type="PANTHER" id="PTHR43156:SF2">
    <property type="entry name" value="STAGE II SPORULATION PROTEIN E"/>
    <property type="match status" value="1"/>
</dbReference>
<dbReference type="GO" id="GO:0007165">
    <property type="term" value="P:signal transduction"/>
    <property type="evidence" value="ECO:0007669"/>
    <property type="project" value="InterPro"/>
</dbReference>
<dbReference type="EMBL" id="CP012801">
    <property type="protein sequence ID" value="ALJ61042.1"/>
    <property type="molecule type" value="Genomic_DNA"/>
</dbReference>
<dbReference type="AlphaFoldDB" id="A0A0P0GJ59"/>
<dbReference type="PATRIC" id="fig|246787.4.peg.3957"/>
<dbReference type="Gene3D" id="3.30.450.20">
    <property type="entry name" value="PAS domain"/>
    <property type="match status" value="2"/>
</dbReference>
<dbReference type="InterPro" id="IPR052016">
    <property type="entry name" value="Bact_Sigma-Reg"/>
</dbReference>
<dbReference type="RefSeq" id="WP_029427299.1">
    <property type="nucleotide sequence ID" value="NZ_CP012801.1"/>
</dbReference>
<dbReference type="PANTHER" id="PTHR43156">
    <property type="entry name" value="STAGE II SPORULATION PROTEIN E-RELATED"/>
    <property type="match status" value="1"/>
</dbReference>
<feature type="transmembrane region" description="Helical" evidence="2">
    <location>
        <begin position="13"/>
        <end position="33"/>
    </location>
</feature>
<name>A0A0P0GJ59_9BACE</name>
<dbReference type="Pfam" id="PF22673">
    <property type="entry name" value="MCP-like_PDC_1"/>
    <property type="match status" value="1"/>
</dbReference>
<gene>
    <name evidence="5" type="primary">rsbU</name>
    <name evidence="5" type="ORF">BcellWH2_03820</name>
</gene>
<protein>
    <submittedName>
        <fullName evidence="5">Phosphoserine phosphatase RsbU</fullName>
        <ecNumber evidence="5">3.1.3.3</ecNumber>
    </submittedName>
</protein>
<dbReference type="Pfam" id="PF00672">
    <property type="entry name" value="HAMP"/>
    <property type="match status" value="1"/>
</dbReference>
<dbReference type="PROSITE" id="PS51746">
    <property type="entry name" value="PPM_2"/>
    <property type="match status" value="1"/>
</dbReference>
<dbReference type="InterPro" id="IPR003660">
    <property type="entry name" value="HAMP_dom"/>
</dbReference>
<keyword evidence="1 5" id="KW-0378">Hydrolase</keyword>
<keyword evidence="2" id="KW-1133">Transmembrane helix</keyword>
<evidence type="ECO:0000313" key="6">
    <source>
        <dbReference type="Proteomes" id="UP000061809"/>
    </source>
</evidence>
<dbReference type="PROSITE" id="PS50885">
    <property type="entry name" value="HAMP"/>
    <property type="match status" value="1"/>
</dbReference>
<dbReference type="CDD" id="cd12912">
    <property type="entry name" value="PDC2_MCP_like"/>
    <property type="match status" value="1"/>
</dbReference>
<dbReference type="InterPro" id="IPR001932">
    <property type="entry name" value="PPM-type_phosphatase-like_dom"/>
</dbReference>
<evidence type="ECO:0000256" key="1">
    <source>
        <dbReference type="ARBA" id="ARBA00022801"/>
    </source>
</evidence>
<proteinExistence type="predicted"/>
<dbReference type="InterPro" id="IPR036457">
    <property type="entry name" value="PPM-type-like_dom_sf"/>
</dbReference>
<dbReference type="Gene3D" id="3.60.40.10">
    <property type="entry name" value="PPM-type phosphatase domain"/>
    <property type="match status" value="1"/>
</dbReference>
<organism evidence="5 6">
    <name type="scientific">Bacteroides cellulosilyticus</name>
    <dbReference type="NCBI Taxonomy" id="246787"/>
    <lineage>
        <taxon>Bacteria</taxon>
        <taxon>Pseudomonadati</taxon>
        <taxon>Bacteroidota</taxon>
        <taxon>Bacteroidia</taxon>
        <taxon>Bacteroidales</taxon>
        <taxon>Bacteroidaceae</taxon>
        <taxon>Bacteroides</taxon>
    </lineage>
</organism>
<feature type="transmembrane region" description="Helical" evidence="2">
    <location>
        <begin position="313"/>
        <end position="332"/>
    </location>
</feature>
<feature type="domain" description="PPM-type phosphatase" evidence="4">
    <location>
        <begin position="425"/>
        <end position="639"/>
    </location>
</feature>
<accession>A0A0P0GJ59</accession>
<reference evidence="5 6" key="1">
    <citation type="journal article" date="2015" name="Science">
        <title>Genetic determinants of in vivo fitness and diet responsiveness in multiple human gut Bacteroides.</title>
        <authorList>
            <person name="Wu M."/>
            <person name="McNulty N.P."/>
            <person name="Rodionov D.A."/>
            <person name="Khoroshkin M.S."/>
            <person name="Griffin N.W."/>
            <person name="Cheng J."/>
            <person name="Latreille P."/>
            <person name="Kerstetter R.A."/>
            <person name="Terrapon N."/>
            <person name="Henrissat B."/>
            <person name="Osterman A.L."/>
            <person name="Gordon J.I."/>
        </authorList>
    </citation>
    <scope>NUCLEOTIDE SEQUENCE [LARGE SCALE GENOMIC DNA]</scope>
    <source>
        <strain evidence="5 6">WH2</strain>
    </source>
</reference>
<dbReference type="GO" id="GO:0016020">
    <property type="term" value="C:membrane"/>
    <property type="evidence" value="ECO:0007669"/>
    <property type="project" value="InterPro"/>
</dbReference>
<dbReference type="SMART" id="SM00304">
    <property type="entry name" value="HAMP"/>
    <property type="match status" value="1"/>
</dbReference>